<sequence length="604" mass="71428">MRVIRRSLPLLNKNKRNCCCCFLFKSQWFEYSTVTLAGSDNHTRSNNSKIQNIQVGTDHSKIIANFNNVKKYFDDNLELYKKISLIERYLNSQEKKIRIGLITNDVENKKLLTCLLVDPWDPKNWYGTLIDRDLTNKNNLIQYNNKDVIEISHNDEEKLDIYKIQYNERLLKNQSNFLEFLEINNLKLKHVNNNNNNNNNNREEIEKLEIIPIIKETENVILERKKNFDCHLYLFIKSFIYEKLPDESFANWPILSIINTNDEILLKRNNEEELVIDIDCAVKANELLIKSPSNSTEYLKLIQNCNINKFFNNFFKLTNDIEPIIELYKSVIEQLYLQIGNELSYGISYQLQNNKKLTVENYLNINLKMLENLKAKNELLISEWNQNSHFELQEFLQPFLNNNLKLNFPQLMKFIIKIDDLDLILENLLFNNENGFLNSTNENFNILIGKIDSISSGIENEEKKFFLKNPLKILEKNVFTKINFLQIELYDFIMSEFWKVQIPIISIATISHIFYNFELNTILSIILIGSMISLNKISKKMINEIDLFKKWYLENLRITIKSANDILRERLNTNIHLQIDKTKSKFNAVENLEKGLLELKNLKN</sequence>
<protein>
    <recommendedName>
        <fullName evidence="1">Mmc1 C-terminal domain-containing protein</fullName>
    </recommendedName>
</protein>
<proteinExistence type="predicted"/>
<gene>
    <name evidence="2" type="ORF">PACTADRAFT_36036</name>
</gene>
<dbReference type="InterPro" id="IPR056196">
    <property type="entry name" value="Mmc1_C"/>
</dbReference>
<keyword evidence="3" id="KW-1185">Reference proteome</keyword>
<dbReference type="PANTHER" id="PTHR38644:SF1">
    <property type="entry name" value="EXPRESSED PROTEIN"/>
    <property type="match status" value="1"/>
</dbReference>
<dbReference type="Pfam" id="PF23868">
    <property type="entry name" value="Mmc1_C"/>
    <property type="match status" value="1"/>
</dbReference>
<evidence type="ECO:0000313" key="3">
    <source>
        <dbReference type="Proteomes" id="UP000094236"/>
    </source>
</evidence>
<reference evidence="3" key="1">
    <citation type="submission" date="2016-05" db="EMBL/GenBank/DDBJ databases">
        <title>Comparative genomics of biotechnologically important yeasts.</title>
        <authorList>
            <consortium name="DOE Joint Genome Institute"/>
            <person name="Riley R."/>
            <person name="Haridas S."/>
            <person name="Wolfe K.H."/>
            <person name="Lopes M.R."/>
            <person name="Hittinger C.T."/>
            <person name="Goker M."/>
            <person name="Salamov A."/>
            <person name="Wisecaver J."/>
            <person name="Long T.M."/>
            <person name="Aerts A.L."/>
            <person name="Barry K."/>
            <person name="Choi C."/>
            <person name="Clum A."/>
            <person name="Coughlan A.Y."/>
            <person name="Deshpande S."/>
            <person name="Douglass A.P."/>
            <person name="Hanson S.J."/>
            <person name="Klenk H.-P."/>
            <person name="Labutti K."/>
            <person name="Lapidus A."/>
            <person name="Lindquist E."/>
            <person name="Lipzen A."/>
            <person name="Meier-Kolthoff J.P."/>
            <person name="Ohm R.A."/>
            <person name="Otillar R.P."/>
            <person name="Pangilinan J."/>
            <person name="Peng Y."/>
            <person name="Rokas A."/>
            <person name="Rosa C.A."/>
            <person name="Scheuner C."/>
            <person name="Sibirny A.A."/>
            <person name="Slot J.C."/>
            <person name="Stielow J.B."/>
            <person name="Sun H."/>
            <person name="Kurtzman C.P."/>
            <person name="Blackwell M."/>
            <person name="Grigoriev I.V."/>
            <person name="Jeffries T.W."/>
        </authorList>
    </citation>
    <scope>NUCLEOTIDE SEQUENCE [LARGE SCALE GENOMIC DNA]</scope>
    <source>
        <strain evidence="3">NRRL Y-2460</strain>
    </source>
</reference>
<dbReference type="PANTHER" id="PTHR38644">
    <property type="entry name" value="EXPRESSED PROTEIN"/>
    <property type="match status" value="1"/>
</dbReference>
<dbReference type="OrthoDB" id="4083320at2759"/>
<dbReference type="STRING" id="669874.A0A1E4TNU6"/>
<dbReference type="EMBL" id="KV454018">
    <property type="protein sequence ID" value="ODV93417.1"/>
    <property type="molecule type" value="Genomic_DNA"/>
</dbReference>
<evidence type="ECO:0000259" key="1">
    <source>
        <dbReference type="Pfam" id="PF23868"/>
    </source>
</evidence>
<dbReference type="AlphaFoldDB" id="A0A1E4TNU6"/>
<feature type="domain" description="Mmc1 C-terminal" evidence="1">
    <location>
        <begin position="381"/>
        <end position="555"/>
    </location>
</feature>
<accession>A0A1E4TNU6</accession>
<organism evidence="2 3">
    <name type="scientific">Pachysolen tannophilus NRRL Y-2460</name>
    <dbReference type="NCBI Taxonomy" id="669874"/>
    <lineage>
        <taxon>Eukaryota</taxon>
        <taxon>Fungi</taxon>
        <taxon>Dikarya</taxon>
        <taxon>Ascomycota</taxon>
        <taxon>Saccharomycotina</taxon>
        <taxon>Pichiomycetes</taxon>
        <taxon>Pachysolenaceae</taxon>
        <taxon>Pachysolen</taxon>
    </lineage>
</organism>
<name>A0A1E4TNU6_PACTA</name>
<dbReference type="Proteomes" id="UP000094236">
    <property type="component" value="Unassembled WGS sequence"/>
</dbReference>
<evidence type="ECO:0000313" key="2">
    <source>
        <dbReference type="EMBL" id="ODV93417.1"/>
    </source>
</evidence>